<evidence type="ECO:0000259" key="2">
    <source>
        <dbReference type="Pfam" id="PF19780"/>
    </source>
</evidence>
<accession>A0A4R2HLS4</accession>
<protein>
    <recommendedName>
        <fullName evidence="2">DUF6265 domain-containing protein</fullName>
    </recommendedName>
</protein>
<feature type="signal peptide" evidence="1">
    <location>
        <begin position="1"/>
        <end position="21"/>
    </location>
</feature>
<dbReference type="Pfam" id="PF19780">
    <property type="entry name" value="DUF6265"/>
    <property type="match status" value="1"/>
</dbReference>
<dbReference type="OrthoDB" id="5382295at2"/>
<reference evidence="3 4" key="1">
    <citation type="submission" date="2019-03" db="EMBL/GenBank/DDBJ databases">
        <title>Genomic Encyclopedia of Type Strains, Phase IV (KMG-IV): sequencing the most valuable type-strain genomes for metagenomic binning, comparative biology and taxonomic classification.</title>
        <authorList>
            <person name="Goeker M."/>
        </authorList>
    </citation>
    <scope>NUCLEOTIDE SEQUENCE [LARGE SCALE GENOMIC DNA]</scope>
    <source>
        <strain evidence="3 4">DSM 103236</strain>
    </source>
</reference>
<sequence length="157" mass="17838">MSTKKLLLLIPLLLCIHTSNAQESNKQKFKKLEWLTGKWIRTNSDAGHSGYETWNKISDLKLSGKGVTLKGNEVIFIEELEFIVKGVDIFYVVKLTGDKKPVYFKLTAIDNNGFTCENPAHDFPKKITYKRSGNHVKAVISGNRESIDYIFIREGSK</sequence>
<dbReference type="InterPro" id="IPR046232">
    <property type="entry name" value="DUF6265"/>
</dbReference>
<dbReference type="Proteomes" id="UP000295684">
    <property type="component" value="Unassembled WGS sequence"/>
</dbReference>
<comment type="caution">
    <text evidence="3">The sequence shown here is derived from an EMBL/GenBank/DDBJ whole genome shotgun (WGS) entry which is preliminary data.</text>
</comment>
<feature type="domain" description="DUF6265" evidence="2">
    <location>
        <begin position="33"/>
        <end position="141"/>
    </location>
</feature>
<name>A0A4R2HLS4_9SPHI</name>
<evidence type="ECO:0000313" key="4">
    <source>
        <dbReference type="Proteomes" id="UP000295684"/>
    </source>
</evidence>
<dbReference type="EMBL" id="SLWO01000001">
    <property type="protein sequence ID" value="TCO31129.1"/>
    <property type="molecule type" value="Genomic_DNA"/>
</dbReference>
<dbReference type="AlphaFoldDB" id="A0A4R2HLS4"/>
<keyword evidence="1" id="KW-0732">Signal</keyword>
<proteinExistence type="predicted"/>
<gene>
    <name evidence="3" type="ORF">EV200_101577</name>
</gene>
<evidence type="ECO:0000313" key="3">
    <source>
        <dbReference type="EMBL" id="TCO31129.1"/>
    </source>
</evidence>
<dbReference type="RefSeq" id="WP_132529272.1">
    <property type="nucleotide sequence ID" value="NZ_BMJO01000001.1"/>
</dbReference>
<organism evidence="3 4">
    <name type="scientific">Pedobacter psychrotolerans</name>
    <dbReference type="NCBI Taxonomy" id="1843235"/>
    <lineage>
        <taxon>Bacteria</taxon>
        <taxon>Pseudomonadati</taxon>
        <taxon>Bacteroidota</taxon>
        <taxon>Sphingobacteriia</taxon>
        <taxon>Sphingobacteriales</taxon>
        <taxon>Sphingobacteriaceae</taxon>
        <taxon>Pedobacter</taxon>
    </lineage>
</organism>
<feature type="chain" id="PRO_5020444044" description="DUF6265 domain-containing protein" evidence="1">
    <location>
        <begin position="22"/>
        <end position="157"/>
    </location>
</feature>
<evidence type="ECO:0000256" key="1">
    <source>
        <dbReference type="SAM" id="SignalP"/>
    </source>
</evidence>